<accession>A0A818R9Q2</accession>
<dbReference type="AlphaFoldDB" id="A0A818R9Q2"/>
<reference evidence="2" key="1">
    <citation type="submission" date="2021-02" db="EMBL/GenBank/DDBJ databases">
        <authorList>
            <person name="Nowell W R."/>
        </authorList>
    </citation>
    <scope>NUCLEOTIDE SEQUENCE</scope>
</reference>
<sequence length="105" mass="11941">MSINTLLPRPPRPILRNVNIDNNIDPVVMETELNRQNDGNDLLVSSKENESIDGYVAPPNEQTQADVRRSTRARRKNKRIYSPEPSEGTTNLISKKKSKQSNNKK</sequence>
<evidence type="ECO:0000313" key="3">
    <source>
        <dbReference type="EMBL" id="CAF4535390.1"/>
    </source>
</evidence>
<name>A0A818R9Q2_9BILA</name>
<evidence type="ECO:0000256" key="1">
    <source>
        <dbReference type="SAM" id="MobiDB-lite"/>
    </source>
</evidence>
<protein>
    <submittedName>
        <fullName evidence="2">Uncharacterized protein</fullName>
    </submittedName>
</protein>
<feature type="region of interest" description="Disordered" evidence="1">
    <location>
        <begin position="48"/>
        <end position="105"/>
    </location>
</feature>
<organism evidence="2 4">
    <name type="scientific">Rotaria socialis</name>
    <dbReference type="NCBI Taxonomy" id="392032"/>
    <lineage>
        <taxon>Eukaryota</taxon>
        <taxon>Metazoa</taxon>
        <taxon>Spiralia</taxon>
        <taxon>Gnathifera</taxon>
        <taxon>Rotifera</taxon>
        <taxon>Eurotatoria</taxon>
        <taxon>Bdelloidea</taxon>
        <taxon>Philodinida</taxon>
        <taxon>Philodinidae</taxon>
        <taxon>Rotaria</taxon>
    </lineage>
</organism>
<dbReference type="EMBL" id="CAJNYU010003205">
    <property type="protein sequence ID" value="CAF3648114.1"/>
    <property type="molecule type" value="Genomic_DNA"/>
</dbReference>
<evidence type="ECO:0000313" key="2">
    <source>
        <dbReference type="EMBL" id="CAF3648114.1"/>
    </source>
</evidence>
<gene>
    <name evidence="2" type="ORF">FME351_LOCUS24339</name>
    <name evidence="3" type="ORF">TSG867_LOCUS23578</name>
</gene>
<feature type="compositionally biased region" description="Basic residues" evidence="1">
    <location>
        <begin position="70"/>
        <end position="79"/>
    </location>
</feature>
<feature type="compositionally biased region" description="Basic residues" evidence="1">
    <location>
        <begin position="94"/>
        <end position="105"/>
    </location>
</feature>
<dbReference type="Proteomes" id="UP000663862">
    <property type="component" value="Unassembled WGS sequence"/>
</dbReference>
<evidence type="ECO:0000313" key="4">
    <source>
        <dbReference type="Proteomes" id="UP000663869"/>
    </source>
</evidence>
<proteinExistence type="predicted"/>
<comment type="caution">
    <text evidence="2">The sequence shown here is derived from an EMBL/GenBank/DDBJ whole genome shotgun (WGS) entry which is preliminary data.</text>
</comment>
<dbReference type="EMBL" id="CAJOBQ010002045">
    <property type="protein sequence ID" value="CAF4535390.1"/>
    <property type="molecule type" value="Genomic_DNA"/>
</dbReference>
<dbReference type="Proteomes" id="UP000663869">
    <property type="component" value="Unassembled WGS sequence"/>
</dbReference>